<sequence>MYKSLLIALGVLSLSACTEQQNSQSYSCDSQLTAVITSETEETASLAYNQVTYQLTQQISASGAKYTNDDVLFWTKGNEAMLIIDGNKYHCNLE</sequence>
<evidence type="ECO:0000256" key="4">
    <source>
        <dbReference type="ARBA" id="ARBA00023288"/>
    </source>
</evidence>
<keyword evidence="4" id="KW-0449">Lipoprotein</keyword>
<evidence type="ECO:0000259" key="6">
    <source>
        <dbReference type="Pfam" id="PF09864"/>
    </source>
</evidence>
<evidence type="ECO:0000256" key="2">
    <source>
        <dbReference type="ARBA" id="ARBA00023136"/>
    </source>
</evidence>
<dbReference type="InterPro" id="IPR018660">
    <property type="entry name" value="MliC"/>
</dbReference>
<dbReference type="GeneID" id="303292102"/>
<protein>
    <submittedName>
        <fullName evidence="7">MliC family protein</fullName>
    </submittedName>
</protein>
<evidence type="ECO:0000313" key="7">
    <source>
        <dbReference type="EMBL" id="MBE0456690.1"/>
    </source>
</evidence>
<dbReference type="PROSITE" id="PS51257">
    <property type="entry name" value="PROKAR_LIPOPROTEIN"/>
    <property type="match status" value="1"/>
</dbReference>
<accession>A0ABR9FIN8</accession>
<dbReference type="RefSeq" id="WP_064666858.1">
    <property type="nucleotide sequence ID" value="NZ_BDDT01000005.1"/>
</dbReference>
<reference evidence="7 8" key="1">
    <citation type="submission" date="2020-07" db="EMBL/GenBank/DDBJ databases">
        <title>Halophilic bacteria isolated from french cheeses.</title>
        <authorList>
            <person name="Kothe C.I."/>
            <person name="Farah-Kraiem B."/>
            <person name="Renault P."/>
            <person name="Dridi B."/>
        </authorList>
    </citation>
    <scope>NUCLEOTIDE SEQUENCE [LARGE SCALE GENOMIC DNA]</scope>
    <source>
        <strain evidence="7 8">FME14</strain>
    </source>
</reference>
<dbReference type="InterPro" id="IPR036328">
    <property type="entry name" value="MliC_sf"/>
</dbReference>
<organism evidence="7 8">
    <name type="scientific">Pseudoalteromonas prydzensis</name>
    <dbReference type="NCBI Taxonomy" id="182141"/>
    <lineage>
        <taxon>Bacteria</taxon>
        <taxon>Pseudomonadati</taxon>
        <taxon>Pseudomonadota</taxon>
        <taxon>Gammaproteobacteria</taxon>
        <taxon>Alteromonadales</taxon>
        <taxon>Pseudoalteromonadaceae</taxon>
        <taxon>Pseudoalteromonas</taxon>
    </lineage>
</organism>
<evidence type="ECO:0000313" key="8">
    <source>
        <dbReference type="Proteomes" id="UP000707245"/>
    </source>
</evidence>
<dbReference type="Gene3D" id="2.40.128.200">
    <property type="match status" value="1"/>
</dbReference>
<gene>
    <name evidence="7" type="ORF">EI167_04335</name>
</gene>
<dbReference type="Proteomes" id="UP000707245">
    <property type="component" value="Unassembled WGS sequence"/>
</dbReference>
<comment type="caution">
    <text evidence="7">The sequence shown here is derived from an EMBL/GenBank/DDBJ whole genome shotgun (WGS) entry which is preliminary data.</text>
</comment>
<evidence type="ECO:0000256" key="3">
    <source>
        <dbReference type="ARBA" id="ARBA00023139"/>
    </source>
</evidence>
<name>A0ABR9FIN8_9GAMM</name>
<dbReference type="SUPFAM" id="SSF141488">
    <property type="entry name" value="YdhA-like"/>
    <property type="match status" value="1"/>
</dbReference>
<feature type="signal peptide" evidence="5">
    <location>
        <begin position="1"/>
        <end position="18"/>
    </location>
</feature>
<keyword evidence="8" id="KW-1185">Reference proteome</keyword>
<evidence type="ECO:0000256" key="5">
    <source>
        <dbReference type="SAM" id="SignalP"/>
    </source>
</evidence>
<dbReference type="Pfam" id="PF09864">
    <property type="entry name" value="MliC"/>
    <property type="match status" value="1"/>
</dbReference>
<feature type="domain" description="C-type lysozyme inhibitor" evidence="6">
    <location>
        <begin position="26"/>
        <end position="88"/>
    </location>
</feature>
<proteinExistence type="predicted"/>
<evidence type="ECO:0000256" key="1">
    <source>
        <dbReference type="ARBA" id="ARBA00022729"/>
    </source>
</evidence>
<feature type="chain" id="PRO_5045243522" evidence="5">
    <location>
        <begin position="19"/>
        <end position="94"/>
    </location>
</feature>
<keyword evidence="1 5" id="KW-0732">Signal</keyword>
<dbReference type="EMBL" id="RRZA01000008">
    <property type="protein sequence ID" value="MBE0456690.1"/>
    <property type="molecule type" value="Genomic_DNA"/>
</dbReference>
<keyword evidence="2" id="KW-0472">Membrane</keyword>
<keyword evidence="3" id="KW-0564">Palmitate</keyword>